<evidence type="ECO:0000256" key="2">
    <source>
        <dbReference type="SAM" id="Phobius"/>
    </source>
</evidence>
<dbReference type="EMBL" id="VSSQ01018968">
    <property type="protein sequence ID" value="MPM62633.1"/>
    <property type="molecule type" value="Genomic_DNA"/>
</dbReference>
<sequence length="99" mass="10712">MPTTTMIPTRPLRFVTVVTATLNTLILFGLTSRTAPAEIMNIKGNPTTGKLEGQILPANTMPIRTIKGRITRTPFHPAGTSGSFASVFSRSTNFPRPAR</sequence>
<dbReference type="AlphaFoldDB" id="A0A645BHF4"/>
<organism evidence="3">
    <name type="scientific">bioreactor metagenome</name>
    <dbReference type="NCBI Taxonomy" id="1076179"/>
    <lineage>
        <taxon>unclassified sequences</taxon>
        <taxon>metagenomes</taxon>
        <taxon>ecological metagenomes</taxon>
    </lineage>
</organism>
<protein>
    <submittedName>
        <fullName evidence="3">Uncharacterized protein</fullName>
    </submittedName>
</protein>
<evidence type="ECO:0000256" key="1">
    <source>
        <dbReference type="SAM" id="MobiDB-lite"/>
    </source>
</evidence>
<accession>A0A645BHF4</accession>
<evidence type="ECO:0000313" key="3">
    <source>
        <dbReference type="EMBL" id="MPM62633.1"/>
    </source>
</evidence>
<name>A0A645BHF4_9ZZZZ</name>
<keyword evidence="2" id="KW-1133">Transmembrane helix</keyword>
<keyword evidence="2" id="KW-0472">Membrane</keyword>
<proteinExistence type="predicted"/>
<feature type="region of interest" description="Disordered" evidence="1">
    <location>
        <begin position="74"/>
        <end position="99"/>
    </location>
</feature>
<comment type="caution">
    <text evidence="3">The sequence shown here is derived from an EMBL/GenBank/DDBJ whole genome shotgun (WGS) entry which is preliminary data.</text>
</comment>
<keyword evidence="2" id="KW-0812">Transmembrane</keyword>
<feature type="compositionally biased region" description="Polar residues" evidence="1">
    <location>
        <begin position="80"/>
        <end position="99"/>
    </location>
</feature>
<gene>
    <name evidence="3" type="ORF">SDC9_109510</name>
</gene>
<reference evidence="3" key="1">
    <citation type="submission" date="2019-08" db="EMBL/GenBank/DDBJ databases">
        <authorList>
            <person name="Kucharzyk K."/>
            <person name="Murdoch R.W."/>
            <person name="Higgins S."/>
            <person name="Loffler F."/>
        </authorList>
    </citation>
    <scope>NUCLEOTIDE SEQUENCE</scope>
</reference>
<feature type="transmembrane region" description="Helical" evidence="2">
    <location>
        <begin position="12"/>
        <end position="30"/>
    </location>
</feature>